<dbReference type="InterPro" id="IPR014729">
    <property type="entry name" value="Rossmann-like_a/b/a_fold"/>
</dbReference>
<dbReference type="PANTHER" id="PTHR33563:SF7">
    <property type="entry name" value="USPA DOMAIN-CONTAINING PROTEIN"/>
    <property type="match status" value="1"/>
</dbReference>
<protein>
    <submittedName>
        <fullName evidence="1">Uncharacterized protein</fullName>
    </submittedName>
</protein>
<proteinExistence type="predicted"/>
<accession>A0A438HDM9</accession>
<dbReference type="GO" id="GO:0016491">
    <property type="term" value="F:oxidoreductase activity"/>
    <property type="evidence" value="ECO:0007669"/>
    <property type="project" value="InterPro"/>
</dbReference>
<organism evidence="1 2">
    <name type="scientific">Vitis vinifera</name>
    <name type="common">Grape</name>
    <dbReference type="NCBI Taxonomy" id="29760"/>
    <lineage>
        <taxon>Eukaryota</taxon>
        <taxon>Viridiplantae</taxon>
        <taxon>Streptophyta</taxon>
        <taxon>Embryophyta</taxon>
        <taxon>Tracheophyta</taxon>
        <taxon>Spermatophyta</taxon>
        <taxon>Magnoliopsida</taxon>
        <taxon>eudicotyledons</taxon>
        <taxon>Gunneridae</taxon>
        <taxon>Pentapetalae</taxon>
        <taxon>rosids</taxon>
        <taxon>Vitales</taxon>
        <taxon>Vitaceae</taxon>
        <taxon>Viteae</taxon>
        <taxon>Vitis</taxon>
    </lineage>
</organism>
<dbReference type="AlphaFoldDB" id="A0A438HDM9"/>
<dbReference type="InterPro" id="IPR002812">
    <property type="entry name" value="DHQS"/>
</dbReference>
<sequence>MRSHSKLQAAICRSFKPNAKVDFSKNPHNFSKTFVESYALRHWKLQCSSLIVRLHKMIECMWADDEDNESGQTSSSTKGRLEEVLIPRESPSLLNSERNVVIVMDALKDFSREPLQWALNNVIRSGCSITLLGVMPWLPMPYSCKTMSEFWTYHTGDLSQLKEKCEWMNEQKYQKIRGIIELCEEKEVVPYMKVAVGYPLKLVVLEHTTSLHATLVVVDRRLRKYSTFLGKRMPSSVVVMNSDGGVDLLKVQSTIDQGDTTPGETPMTIAPPTPQVILSAELSKLLGFKLRESLVKVYNRIR</sequence>
<evidence type="ECO:0000313" key="2">
    <source>
        <dbReference type="Proteomes" id="UP000288805"/>
    </source>
</evidence>
<dbReference type="GO" id="GO:0009073">
    <property type="term" value="P:aromatic amino acid family biosynthetic process"/>
    <property type="evidence" value="ECO:0007669"/>
    <property type="project" value="InterPro"/>
</dbReference>
<dbReference type="PANTHER" id="PTHR33563">
    <property type="match status" value="1"/>
</dbReference>
<dbReference type="Gene3D" id="3.40.50.620">
    <property type="entry name" value="HUPs"/>
    <property type="match status" value="1"/>
</dbReference>
<evidence type="ECO:0000313" key="1">
    <source>
        <dbReference type="EMBL" id="RVW82561.1"/>
    </source>
</evidence>
<dbReference type="EMBL" id="QGNW01000238">
    <property type="protein sequence ID" value="RVW82561.1"/>
    <property type="molecule type" value="Genomic_DNA"/>
</dbReference>
<dbReference type="Proteomes" id="UP000288805">
    <property type="component" value="Unassembled WGS sequence"/>
</dbReference>
<gene>
    <name evidence="1" type="ORF">CK203_047087</name>
</gene>
<dbReference type="OrthoDB" id="1928023at2759"/>
<reference evidence="1 2" key="1">
    <citation type="journal article" date="2018" name="PLoS Genet.">
        <title>Population sequencing reveals clonal diversity and ancestral inbreeding in the grapevine cultivar Chardonnay.</title>
        <authorList>
            <person name="Roach M.J."/>
            <person name="Johnson D.L."/>
            <person name="Bohlmann J."/>
            <person name="van Vuuren H.J."/>
            <person name="Jones S.J."/>
            <person name="Pretorius I.S."/>
            <person name="Schmidt S.A."/>
            <person name="Borneman A.R."/>
        </authorList>
    </citation>
    <scope>NUCLEOTIDE SEQUENCE [LARGE SCALE GENOMIC DNA]</scope>
    <source>
        <strain evidence="2">cv. Chardonnay</strain>
        <tissue evidence="1">Leaf</tissue>
    </source>
</reference>
<comment type="caution">
    <text evidence="1">The sequence shown here is derived from an EMBL/GenBank/DDBJ whole genome shotgun (WGS) entry which is preliminary data.</text>
</comment>
<name>A0A438HDM9_VITVI</name>
<dbReference type="SUPFAM" id="SSF52402">
    <property type="entry name" value="Adenine nucleotide alpha hydrolases-like"/>
    <property type="match status" value="1"/>
</dbReference>
<dbReference type="GO" id="GO:0003856">
    <property type="term" value="F:3-dehydroquinate synthase activity"/>
    <property type="evidence" value="ECO:0007669"/>
    <property type="project" value="InterPro"/>
</dbReference>